<evidence type="ECO:0000313" key="2">
    <source>
        <dbReference type="Proteomes" id="UP000027725"/>
    </source>
</evidence>
<dbReference type="EMBL" id="JHEH01000005">
    <property type="protein sequence ID" value="KEP70595.1"/>
    <property type="molecule type" value="Genomic_DNA"/>
</dbReference>
<dbReference type="STRING" id="1185766.SAMN05216224_102246"/>
<dbReference type="AlphaFoldDB" id="A0A074TKA0"/>
<comment type="caution">
    <text evidence="1">The sequence shown here is derived from an EMBL/GenBank/DDBJ whole genome shotgun (WGS) entry which is preliminary data.</text>
</comment>
<evidence type="ECO:0000313" key="1">
    <source>
        <dbReference type="EMBL" id="KEP70595.1"/>
    </source>
</evidence>
<organism evidence="1 2">
    <name type="scientific">Thioclava dalianensis</name>
    <dbReference type="NCBI Taxonomy" id="1185766"/>
    <lineage>
        <taxon>Bacteria</taxon>
        <taxon>Pseudomonadati</taxon>
        <taxon>Pseudomonadota</taxon>
        <taxon>Alphaproteobacteria</taxon>
        <taxon>Rhodobacterales</taxon>
        <taxon>Paracoccaceae</taxon>
        <taxon>Thioclava</taxon>
    </lineage>
</organism>
<dbReference type="InterPro" id="IPR018679">
    <property type="entry name" value="DUF2161"/>
</dbReference>
<name>A0A074TKA0_9RHOB</name>
<dbReference type="Pfam" id="PF09929">
    <property type="entry name" value="DUF2161"/>
    <property type="match status" value="1"/>
</dbReference>
<accession>A0A074TKA0</accession>
<dbReference type="RefSeq" id="WP_038063842.1">
    <property type="nucleotide sequence ID" value="NZ_FOVB01000002.1"/>
</dbReference>
<reference evidence="1 2" key="1">
    <citation type="submission" date="2014-03" db="EMBL/GenBank/DDBJ databases">
        <title>The draft genome sequence of Thioclava dalianensis DLFJ1-1.</title>
        <authorList>
            <person name="Lai Q."/>
            <person name="Shao Z."/>
        </authorList>
    </citation>
    <scope>NUCLEOTIDE SEQUENCE [LARGE SCALE GENOMIC DNA]</scope>
    <source>
        <strain evidence="1 2">DLFJ1-1</strain>
    </source>
</reference>
<keyword evidence="2" id="KW-1185">Reference proteome</keyword>
<dbReference type="OrthoDB" id="9795163at2"/>
<dbReference type="eggNOG" id="COG5482">
    <property type="taxonomic scope" value="Bacteria"/>
</dbReference>
<dbReference type="Proteomes" id="UP000027725">
    <property type="component" value="Unassembled WGS sequence"/>
</dbReference>
<sequence>MREADLYPAVKAYLEAQGYEVKAEIGACDVMAQRGAEPPLVVELKTSFSLALIFQGIARQTLSDHVYLAVPVSSERGWKLRYRDITRLCRRLGLGLLAVDVDADKVEAHLDPGDYTPRKNTKAVGRLLREFERRVGDPNVGGTTGVLRMTAYRQDALRCAAYLQAQGPSKPSALAKALGIARAGPLMRDDHYGWFDHPARGLYALSPKGHEALCAHADEIATLQGAEPSSAPDR</sequence>
<protein>
    <submittedName>
        <fullName evidence="1">Uncharacterized protein</fullName>
    </submittedName>
</protein>
<proteinExistence type="predicted"/>
<gene>
    <name evidence="1" type="ORF">DL1_15925</name>
</gene>